<accession>A0A2R6NQQ2</accession>
<dbReference type="STRING" id="98765.A0A2R6NQQ2"/>
<dbReference type="EMBL" id="MLYV02000944">
    <property type="protein sequence ID" value="PSR74926.1"/>
    <property type="molecule type" value="Genomic_DNA"/>
</dbReference>
<evidence type="ECO:0000313" key="1">
    <source>
        <dbReference type="EMBL" id="PSR74926.1"/>
    </source>
</evidence>
<dbReference type="Proteomes" id="UP000186601">
    <property type="component" value="Unassembled WGS sequence"/>
</dbReference>
<proteinExistence type="predicted"/>
<organism evidence="1 2">
    <name type="scientific">Hermanssonia centrifuga</name>
    <dbReference type="NCBI Taxonomy" id="98765"/>
    <lineage>
        <taxon>Eukaryota</taxon>
        <taxon>Fungi</taxon>
        <taxon>Dikarya</taxon>
        <taxon>Basidiomycota</taxon>
        <taxon>Agaricomycotina</taxon>
        <taxon>Agaricomycetes</taxon>
        <taxon>Polyporales</taxon>
        <taxon>Meruliaceae</taxon>
        <taxon>Hermanssonia</taxon>
    </lineage>
</organism>
<sequence length="138" mass="16149">MVATENLRRFFEQHFHELNDSFFKKLLLHLGRIMTLKRFNIVSGTPSLHTSERKSDFASFSRLLNRLPPTERGRRPFMNDLQAELHPMEILHDVKKLLTVSHVRISISQTTAYFHTDTKSKILATTDLSIFREDCTSF</sequence>
<reference evidence="1 2" key="1">
    <citation type="submission" date="2018-02" db="EMBL/GenBank/DDBJ databases">
        <title>Genome sequence of the basidiomycete white-rot fungus Phlebia centrifuga.</title>
        <authorList>
            <person name="Granchi Z."/>
            <person name="Peng M."/>
            <person name="de Vries R.P."/>
            <person name="Hilden K."/>
            <person name="Makela M.R."/>
            <person name="Grigoriev I."/>
            <person name="Riley R."/>
        </authorList>
    </citation>
    <scope>NUCLEOTIDE SEQUENCE [LARGE SCALE GENOMIC DNA]</scope>
    <source>
        <strain evidence="1 2">FBCC195</strain>
    </source>
</reference>
<protein>
    <submittedName>
        <fullName evidence="1">Uncharacterized protein</fullName>
    </submittedName>
</protein>
<dbReference type="AlphaFoldDB" id="A0A2R6NQQ2"/>
<gene>
    <name evidence="1" type="ORF">PHLCEN_2v9460</name>
</gene>
<keyword evidence="2" id="KW-1185">Reference proteome</keyword>
<dbReference type="OrthoDB" id="2504561at2759"/>
<name>A0A2R6NQQ2_9APHY</name>
<evidence type="ECO:0000313" key="2">
    <source>
        <dbReference type="Proteomes" id="UP000186601"/>
    </source>
</evidence>
<comment type="caution">
    <text evidence="1">The sequence shown here is derived from an EMBL/GenBank/DDBJ whole genome shotgun (WGS) entry which is preliminary data.</text>
</comment>